<dbReference type="Proteomes" id="UP001165590">
    <property type="component" value="Unassembled WGS sequence"/>
</dbReference>
<gene>
    <name evidence="2" type="ORF">K3769_00010</name>
</gene>
<sequence length="192" mass="22048">MGPVRKKRTRQSRKGNVFDRDAFTIDWERQQVVCPQGKLSREWSTPLSIAPYTRVRFAKEDCGPCLVKSSCTRGDRRQLNFLPKQLYERQAAARAAQQTTPWKANYAMRAGVESTVNEFVNGHGMRQTRYRSQTKTHVQHVLTAIAVNIERVNAELATPTAERRPRTPTALQNFLDWQHIPRPTAWRTAGKS</sequence>
<dbReference type="InterPro" id="IPR025668">
    <property type="entry name" value="Tnp_DDE_dom"/>
</dbReference>
<name>A0ABT3UWV9_9ACTN</name>
<protein>
    <submittedName>
        <fullName evidence="2">Transposase</fullName>
    </submittedName>
</protein>
<feature type="domain" description="Transposase DDE" evidence="1">
    <location>
        <begin position="33"/>
        <end position="152"/>
    </location>
</feature>
<dbReference type="RefSeq" id="WP_267024315.1">
    <property type="nucleotide sequence ID" value="NZ_JAIFZO010000001.1"/>
</dbReference>
<reference evidence="2" key="1">
    <citation type="journal article" date="2022" name="bioRxiv">
        <title>Discovery and biosynthetic assessment of Streptomyces ortus sp nov. isolated from a deep-sea sponge.</title>
        <authorList>
            <person name="Williams S.E."/>
        </authorList>
    </citation>
    <scope>NUCLEOTIDE SEQUENCE</scope>
    <source>
        <strain evidence="2">A15ISP2-DRY2</strain>
    </source>
</reference>
<accession>A0ABT3UWV9</accession>
<dbReference type="PANTHER" id="PTHR33408">
    <property type="entry name" value="TRANSPOSASE"/>
    <property type="match status" value="1"/>
</dbReference>
<evidence type="ECO:0000259" key="1">
    <source>
        <dbReference type="Pfam" id="PF13751"/>
    </source>
</evidence>
<organism evidence="2 3">
    <name type="scientific">Streptomyces ortus</name>
    <dbReference type="NCBI Taxonomy" id="2867268"/>
    <lineage>
        <taxon>Bacteria</taxon>
        <taxon>Bacillati</taxon>
        <taxon>Actinomycetota</taxon>
        <taxon>Actinomycetes</taxon>
        <taxon>Kitasatosporales</taxon>
        <taxon>Streptomycetaceae</taxon>
        <taxon>Streptomyces</taxon>
    </lineage>
</organism>
<evidence type="ECO:0000313" key="2">
    <source>
        <dbReference type="EMBL" id="MCX4231184.1"/>
    </source>
</evidence>
<dbReference type="Pfam" id="PF13751">
    <property type="entry name" value="DDE_Tnp_1_6"/>
    <property type="match status" value="1"/>
</dbReference>
<proteinExistence type="predicted"/>
<keyword evidence="3" id="KW-1185">Reference proteome</keyword>
<evidence type="ECO:0000313" key="3">
    <source>
        <dbReference type="Proteomes" id="UP001165590"/>
    </source>
</evidence>
<comment type="caution">
    <text evidence="2">The sequence shown here is derived from an EMBL/GenBank/DDBJ whole genome shotgun (WGS) entry which is preliminary data.</text>
</comment>
<dbReference type="PANTHER" id="PTHR33408:SF2">
    <property type="entry name" value="TRANSPOSASE DDE DOMAIN-CONTAINING PROTEIN"/>
    <property type="match status" value="1"/>
</dbReference>
<dbReference type="EMBL" id="JAIFZO010000001">
    <property type="protein sequence ID" value="MCX4231184.1"/>
    <property type="molecule type" value="Genomic_DNA"/>
</dbReference>